<reference evidence="13 14" key="1">
    <citation type="submission" date="2017-12" db="EMBL/GenBank/DDBJ databases">
        <title>Genomes of bacteria within cyanobacterial aggregates.</title>
        <authorList>
            <person name="Cai H."/>
        </authorList>
    </citation>
    <scope>NUCLEOTIDE SEQUENCE [LARGE SCALE GENOMIC DNA]</scope>
    <source>
        <strain evidence="13 14">TH16</strain>
    </source>
</reference>
<name>A0A2K9NCF4_9PROT</name>
<keyword evidence="8" id="KW-0460">Magnesium</keyword>
<proteinExistence type="inferred from homology"/>
<protein>
    <recommendedName>
        <fullName evidence="3">Magnesium transport protein CorA</fullName>
    </recommendedName>
</protein>
<keyword evidence="5" id="KW-1003">Cell membrane</keyword>
<dbReference type="GO" id="GO:0005886">
    <property type="term" value="C:plasma membrane"/>
    <property type="evidence" value="ECO:0007669"/>
    <property type="project" value="UniProtKB-SubCell"/>
</dbReference>
<dbReference type="GO" id="GO:0015095">
    <property type="term" value="F:magnesium ion transmembrane transporter activity"/>
    <property type="evidence" value="ECO:0007669"/>
    <property type="project" value="TreeGrafter"/>
</dbReference>
<dbReference type="OrthoDB" id="9803416at2"/>
<dbReference type="Gene3D" id="1.20.58.340">
    <property type="entry name" value="Magnesium transport protein CorA, transmembrane region"/>
    <property type="match status" value="1"/>
</dbReference>
<keyword evidence="11" id="KW-0472">Membrane</keyword>
<dbReference type="Gene3D" id="3.30.460.20">
    <property type="entry name" value="CorA soluble domain-like"/>
    <property type="match status" value="1"/>
</dbReference>
<dbReference type="InterPro" id="IPR045863">
    <property type="entry name" value="CorA_TM1_TM2"/>
</dbReference>
<comment type="subcellular location">
    <subcellularLocation>
        <location evidence="1">Cell inner membrane</location>
        <topology evidence="1">Multi-pass membrane protein</topology>
    </subcellularLocation>
</comment>
<sequence length="351" mass="38926">MITAYVRDASGLTAQAVGPGDAIPPGTVWLDLLHPDEMERLTVSNLLSADLPTLEDINEIETSSRLYTEGEVAFMTTPVIVRSATGLLERGLLTFVLAPDRLVTIRYTEPLWFAIFAARALKQQELVTCPMEAFLGLLEAVVDRAADVLERVTADLDRLSHRVFADHEDRTVETLAIRDGAKAPRHQVVDRTHVRRRPPTTVSMRAVITAVGRAGDLTQKVRDSLAGLERLVAFATTVTGPRMNKDQKSRLKTIGRDIHSLVEHAAFQAMQTNFLLDATLGVINIQQTNIIKIFSVASVAFLPPTLVASIYGMNFEHMPELDWSFGYPLALGLMVLSAVLPLWYFRKRGWL</sequence>
<evidence type="ECO:0000256" key="1">
    <source>
        <dbReference type="ARBA" id="ARBA00004429"/>
    </source>
</evidence>
<dbReference type="GO" id="GO:0015087">
    <property type="term" value="F:cobalt ion transmembrane transporter activity"/>
    <property type="evidence" value="ECO:0007669"/>
    <property type="project" value="TreeGrafter"/>
</dbReference>
<dbReference type="InterPro" id="IPR045861">
    <property type="entry name" value="CorA_cytoplasmic_dom"/>
</dbReference>
<comment type="catalytic activity">
    <reaction evidence="12">
        <text>Mg(2+)(in) = Mg(2+)(out)</text>
        <dbReference type="Rhea" id="RHEA:29827"/>
        <dbReference type="ChEBI" id="CHEBI:18420"/>
    </reaction>
</comment>
<keyword evidence="7" id="KW-0812">Transmembrane</keyword>
<dbReference type="AlphaFoldDB" id="A0A2K9NCF4"/>
<evidence type="ECO:0000256" key="4">
    <source>
        <dbReference type="ARBA" id="ARBA00022448"/>
    </source>
</evidence>
<evidence type="ECO:0000256" key="11">
    <source>
        <dbReference type="ARBA" id="ARBA00023136"/>
    </source>
</evidence>
<evidence type="ECO:0000256" key="12">
    <source>
        <dbReference type="ARBA" id="ARBA00034269"/>
    </source>
</evidence>
<evidence type="ECO:0000256" key="2">
    <source>
        <dbReference type="ARBA" id="ARBA00009765"/>
    </source>
</evidence>
<evidence type="ECO:0000256" key="3">
    <source>
        <dbReference type="ARBA" id="ARBA00019439"/>
    </source>
</evidence>
<dbReference type="SUPFAM" id="SSF144083">
    <property type="entry name" value="Magnesium transport protein CorA, transmembrane region"/>
    <property type="match status" value="1"/>
</dbReference>
<dbReference type="Proteomes" id="UP000234752">
    <property type="component" value="Chromosome eg_1"/>
</dbReference>
<dbReference type="EMBL" id="CP025611">
    <property type="protein sequence ID" value="AUN30798.1"/>
    <property type="molecule type" value="Genomic_DNA"/>
</dbReference>
<accession>A0A2K9NCF4</accession>
<evidence type="ECO:0000313" key="14">
    <source>
        <dbReference type="Proteomes" id="UP000234752"/>
    </source>
</evidence>
<dbReference type="RefSeq" id="WP_102112470.1">
    <property type="nucleotide sequence ID" value="NZ_BMGN01000008.1"/>
</dbReference>
<evidence type="ECO:0000256" key="6">
    <source>
        <dbReference type="ARBA" id="ARBA00022519"/>
    </source>
</evidence>
<evidence type="ECO:0000256" key="5">
    <source>
        <dbReference type="ARBA" id="ARBA00022475"/>
    </source>
</evidence>
<evidence type="ECO:0000256" key="7">
    <source>
        <dbReference type="ARBA" id="ARBA00022692"/>
    </source>
</evidence>
<dbReference type="InterPro" id="IPR002523">
    <property type="entry name" value="MgTranspt_CorA/ZnTranspt_ZntB"/>
</dbReference>
<keyword evidence="9" id="KW-1133">Transmembrane helix</keyword>
<evidence type="ECO:0000313" key="13">
    <source>
        <dbReference type="EMBL" id="AUN30798.1"/>
    </source>
</evidence>
<keyword evidence="4" id="KW-0813">Transport</keyword>
<keyword evidence="10" id="KW-0406">Ion transport</keyword>
<evidence type="ECO:0000256" key="10">
    <source>
        <dbReference type="ARBA" id="ARBA00023065"/>
    </source>
</evidence>
<organism evidence="13 14">
    <name type="scientific">Niveispirillum cyanobacteriorum</name>
    <dbReference type="NCBI Taxonomy" id="1612173"/>
    <lineage>
        <taxon>Bacteria</taxon>
        <taxon>Pseudomonadati</taxon>
        <taxon>Pseudomonadota</taxon>
        <taxon>Alphaproteobacteria</taxon>
        <taxon>Rhodospirillales</taxon>
        <taxon>Azospirillaceae</taxon>
        <taxon>Niveispirillum</taxon>
    </lineage>
</organism>
<comment type="similarity">
    <text evidence="2">Belongs to the CorA metal ion transporter (MIT) (TC 1.A.35) family.</text>
</comment>
<keyword evidence="6" id="KW-0997">Cell inner membrane</keyword>
<dbReference type="GO" id="GO:0015099">
    <property type="term" value="F:nickel cation transmembrane transporter activity"/>
    <property type="evidence" value="ECO:0007669"/>
    <property type="project" value="TreeGrafter"/>
</dbReference>
<dbReference type="FunFam" id="1.20.58.340:FF:000001">
    <property type="entry name" value="Magnesium transport protein CorA"/>
    <property type="match status" value="1"/>
</dbReference>
<dbReference type="KEGG" id="ncb:C0V82_11525"/>
<evidence type="ECO:0000256" key="8">
    <source>
        <dbReference type="ARBA" id="ARBA00022842"/>
    </source>
</evidence>
<dbReference type="PANTHER" id="PTHR47685">
    <property type="entry name" value="MAGNESIUM TRANSPORT PROTEIN CORA"/>
    <property type="match status" value="1"/>
</dbReference>
<dbReference type="CDD" id="cd12837">
    <property type="entry name" value="EcCorA-like_u1"/>
    <property type="match status" value="1"/>
</dbReference>
<keyword evidence="14" id="KW-1185">Reference proteome</keyword>
<dbReference type="PANTHER" id="PTHR47685:SF1">
    <property type="entry name" value="MAGNESIUM TRANSPORT PROTEIN CORA"/>
    <property type="match status" value="1"/>
</dbReference>
<dbReference type="SUPFAM" id="SSF143865">
    <property type="entry name" value="CorA soluble domain-like"/>
    <property type="match status" value="1"/>
</dbReference>
<dbReference type="Pfam" id="PF01544">
    <property type="entry name" value="CorA"/>
    <property type="match status" value="2"/>
</dbReference>
<gene>
    <name evidence="13" type="ORF">C0V82_11525</name>
</gene>
<evidence type="ECO:0000256" key="9">
    <source>
        <dbReference type="ARBA" id="ARBA00022989"/>
    </source>
</evidence>
<dbReference type="InterPro" id="IPR050829">
    <property type="entry name" value="CorA_MIT"/>
</dbReference>